<dbReference type="AlphaFoldDB" id="A0A1I1ZSG1"/>
<proteinExistence type="predicted"/>
<keyword evidence="4" id="KW-1185">Reference proteome</keyword>
<dbReference type="InterPro" id="IPR050261">
    <property type="entry name" value="FrsA_esterase"/>
</dbReference>
<dbReference type="InterPro" id="IPR029058">
    <property type="entry name" value="AB_hydrolase_fold"/>
</dbReference>
<organism evidence="3 4">
    <name type="scientific">Dyella marensis</name>
    <dbReference type="NCBI Taxonomy" id="500610"/>
    <lineage>
        <taxon>Bacteria</taxon>
        <taxon>Pseudomonadati</taxon>
        <taxon>Pseudomonadota</taxon>
        <taxon>Gammaproteobacteria</taxon>
        <taxon>Lysobacterales</taxon>
        <taxon>Rhodanobacteraceae</taxon>
        <taxon>Dyella</taxon>
    </lineage>
</organism>
<dbReference type="STRING" id="500610.SAMN02799615_00778"/>
<dbReference type="Proteomes" id="UP000199477">
    <property type="component" value="Unassembled WGS sequence"/>
</dbReference>
<reference evidence="4" key="1">
    <citation type="submission" date="2016-10" db="EMBL/GenBank/DDBJ databases">
        <authorList>
            <person name="Varghese N."/>
            <person name="Submissions S."/>
        </authorList>
    </citation>
    <scope>NUCLEOTIDE SEQUENCE [LARGE SCALE GENOMIC DNA]</scope>
    <source>
        <strain evidence="4">UNC178MFTsu3.1</strain>
    </source>
</reference>
<keyword evidence="1" id="KW-0378">Hydrolase</keyword>
<dbReference type="Pfam" id="PF00326">
    <property type="entry name" value="Peptidase_S9"/>
    <property type="match status" value="1"/>
</dbReference>
<dbReference type="InterPro" id="IPR002471">
    <property type="entry name" value="Pept_S9_AS"/>
</dbReference>
<dbReference type="SUPFAM" id="SSF53474">
    <property type="entry name" value="alpha/beta-Hydrolases"/>
    <property type="match status" value="1"/>
</dbReference>
<dbReference type="PANTHER" id="PTHR22946">
    <property type="entry name" value="DIENELACTONE HYDROLASE DOMAIN-CONTAINING PROTEIN-RELATED"/>
    <property type="match status" value="1"/>
</dbReference>
<name>A0A1I1ZSG1_9GAMM</name>
<dbReference type="PROSITE" id="PS00708">
    <property type="entry name" value="PRO_ENDOPEP_SER"/>
    <property type="match status" value="1"/>
</dbReference>
<dbReference type="EMBL" id="FONH01000002">
    <property type="protein sequence ID" value="SFE33573.1"/>
    <property type="molecule type" value="Genomic_DNA"/>
</dbReference>
<dbReference type="PANTHER" id="PTHR22946:SF5">
    <property type="entry name" value="PEPTIDASE S9 PROLYL OLIGOPEPTIDASE CATALYTIC DOMAIN-CONTAINING PROTEIN"/>
    <property type="match status" value="1"/>
</dbReference>
<dbReference type="Gene3D" id="3.40.50.1820">
    <property type="entry name" value="alpha/beta hydrolase"/>
    <property type="match status" value="1"/>
</dbReference>
<protein>
    <recommendedName>
        <fullName evidence="2">Peptidase S9 prolyl oligopeptidase catalytic domain-containing protein</fullName>
    </recommendedName>
</protein>
<gene>
    <name evidence="3" type="ORF">SAMN02799615_00778</name>
</gene>
<dbReference type="GO" id="GO:0004252">
    <property type="term" value="F:serine-type endopeptidase activity"/>
    <property type="evidence" value="ECO:0007669"/>
    <property type="project" value="InterPro"/>
</dbReference>
<sequence>MPVRDDVIHISMRGRELAGTLISPAPRMPAVLMVHGWGGSQRQYRANAHKVAALGCVCLTFDLTGHVATASQRDTVSREENLHDMLAAYDFLAAHPLVERDSIAVVGSSYGGYLAALLTERRPVCWLGLRAPAIYRDDDWSVPKRLLARVQKLGDYRGQPIEANDNRALRACSRFTGDVLIVESEHDEIVPSPVLASYRKACTETHSLTYRVIRGADHSLSDEASREAYSSILVHWLEEMMLGARGQVRAAAAKVRGSDKQETPLRRAGQS</sequence>
<dbReference type="RefSeq" id="WP_197022889.1">
    <property type="nucleotide sequence ID" value="NZ_FONH01000002.1"/>
</dbReference>
<evidence type="ECO:0000259" key="2">
    <source>
        <dbReference type="Pfam" id="PF00326"/>
    </source>
</evidence>
<dbReference type="InterPro" id="IPR001375">
    <property type="entry name" value="Peptidase_S9_cat"/>
</dbReference>
<evidence type="ECO:0000313" key="4">
    <source>
        <dbReference type="Proteomes" id="UP000199477"/>
    </source>
</evidence>
<dbReference type="GO" id="GO:0006508">
    <property type="term" value="P:proteolysis"/>
    <property type="evidence" value="ECO:0007669"/>
    <property type="project" value="InterPro"/>
</dbReference>
<accession>A0A1I1ZSG1</accession>
<evidence type="ECO:0000313" key="3">
    <source>
        <dbReference type="EMBL" id="SFE33573.1"/>
    </source>
</evidence>
<feature type="domain" description="Peptidase S9 prolyl oligopeptidase catalytic" evidence="2">
    <location>
        <begin position="79"/>
        <end position="241"/>
    </location>
</feature>
<evidence type="ECO:0000256" key="1">
    <source>
        <dbReference type="ARBA" id="ARBA00022801"/>
    </source>
</evidence>